<reference evidence="3" key="1">
    <citation type="journal article" date="2014" name="Proc. Natl. Acad. Sci. U.S.A.">
        <title>Extensive sampling of basidiomycete genomes demonstrates inadequacy of the white-rot/brown-rot paradigm for wood decay fungi.</title>
        <authorList>
            <person name="Riley R."/>
            <person name="Salamov A.A."/>
            <person name="Brown D.W."/>
            <person name="Nagy L.G."/>
            <person name="Floudas D."/>
            <person name="Held B.W."/>
            <person name="Levasseur A."/>
            <person name="Lombard V."/>
            <person name="Morin E."/>
            <person name="Otillar R."/>
            <person name="Lindquist E.A."/>
            <person name="Sun H."/>
            <person name="LaButti K.M."/>
            <person name="Schmutz J."/>
            <person name="Jabbour D."/>
            <person name="Luo H."/>
            <person name="Baker S.E."/>
            <person name="Pisabarro A.G."/>
            <person name="Walton J.D."/>
            <person name="Blanchette R.A."/>
            <person name="Henrissat B."/>
            <person name="Martin F."/>
            <person name="Cullen D."/>
            <person name="Hibbett D.S."/>
            <person name="Grigoriev I.V."/>
        </authorList>
    </citation>
    <scope>NUCLEOTIDE SEQUENCE [LARGE SCALE GENOMIC DNA]</scope>
    <source>
        <strain evidence="3">FD-172 SS1</strain>
    </source>
</reference>
<sequence length="63" mass="6662">MLTPSSSDSSSPRPPVLSPVSSNPPRDPNPPSTIFYLPTTPSTNPDSQHVSVQLNHSPGPPYP</sequence>
<name>A0A067MHW0_BOTB1</name>
<feature type="non-terminal residue" evidence="2">
    <location>
        <position position="63"/>
    </location>
</feature>
<gene>
    <name evidence="2" type="ORF">BOTBODRAFT_32128</name>
</gene>
<dbReference type="AlphaFoldDB" id="A0A067MHW0"/>
<evidence type="ECO:0000313" key="2">
    <source>
        <dbReference type="EMBL" id="KDQ15139.1"/>
    </source>
</evidence>
<keyword evidence="3" id="KW-1185">Reference proteome</keyword>
<feature type="compositionally biased region" description="Polar residues" evidence="1">
    <location>
        <begin position="39"/>
        <end position="56"/>
    </location>
</feature>
<dbReference type="Proteomes" id="UP000027195">
    <property type="component" value="Unassembled WGS sequence"/>
</dbReference>
<evidence type="ECO:0000256" key="1">
    <source>
        <dbReference type="SAM" id="MobiDB-lite"/>
    </source>
</evidence>
<proteinExistence type="predicted"/>
<protein>
    <submittedName>
        <fullName evidence="2">Uncharacterized protein</fullName>
    </submittedName>
</protein>
<evidence type="ECO:0000313" key="3">
    <source>
        <dbReference type="Proteomes" id="UP000027195"/>
    </source>
</evidence>
<dbReference type="EMBL" id="KL198034">
    <property type="protein sequence ID" value="KDQ15139.1"/>
    <property type="molecule type" value="Genomic_DNA"/>
</dbReference>
<feature type="region of interest" description="Disordered" evidence="1">
    <location>
        <begin position="1"/>
        <end position="63"/>
    </location>
</feature>
<dbReference type="InParanoid" id="A0A067MHW0"/>
<dbReference type="HOGENOM" id="CLU_2891922_0_0_1"/>
<organism evidence="2 3">
    <name type="scientific">Botryobasidium botryosum (strain FD-172 SS1)</name>
    <dbReference type="NCBI Taxonomy" id="930990"/>
    <lineage>
        <taxon>Eukaryota</taxon>
        <taxon>Fungi</taxon>
        <taxon>Dikarya</taxon>
        <taxon>Basidiomycota</taxon>
        <taxon>Agaricomycotina</taxon>
        <taxon>Agaricomycetes</taxon>
        <taxon>Cantharellales</taxon>
        <taxon>Botryobasidiaceae</taxon>
        <taxon>Botryobasidium</taxon>
    </lineage>
</organism>
<accession>A0A067MHW0</accession>
<feature type="compositionally biased region" description="Low complexity" evidence="1">
    <location>
        <begin position="1"/>
        <end position="11"/>
    </location>
</feature>